<keyword evidence="2" id="KW-1185">Reference proteome</keyword>
<protein>
    <submittedName>
        <fullName evidence="1">Uncharacterized protein</fullName>
    </submittedName>
</protein>
<comment type="caution">
    <text evidence="1">The sequence shown here is derived from an EMBL/GenBank/DDBJ whole genome shotgun (WGS) entry which is preliminary data.</text>
</comment>
<dbReference type="AlphaFoldDB" id="A0A162K3K7"/>
<gene>
    <name evidence="1" type="ORF">ISF_09241</name>
</gene>
<evidence type="ECO:0000313" key="2">
    <source>
        <dbReference type="Proteomes" id="UP000076744"/>
    </source>
</evidence>
<sequence>MYTTFRFFVDASFGVGLSKVSFSLSSVYLGPDAVKVRNRQLHKTPYRKDNAYPVANPLQRDRRRQLIAQSGHLDAQALDRDALAALLVRNTSAA</sequence>
<dbReference type="EMBL" id="AZHB01000044">
    <property type="protein sequence ID" value="OAA52858.1"/>
    <property type="molecule type" value="Genomic_DNA"/>
</dbReference>
<reference evidence="1 2" key="1">
    <citation type="journal article" date="2016" name="Genome Biol. Evol.">
        <title>Divergent and convergent evolution of fungal pathogenicity.</title>
        <authorList>
            <person name="Shang Y."/>
            <person name="Xiao G."/>
            <person name="Zheng P."/>
            <person name="Cen K."/>
            <person name="Zhan S."/>
            <person name="Wang C."/>
        </authorList>
    </citation>
    <scope>NUCLEOTIDE SEQUENCE [LARGE SCALE GENOMIC DNA]</scope>
    <source>
        <strain evidence="1 2">ARSEF 2679</strain>
    </source>
</reference>
<name>A0A162K3K7_CORFA</name>
<dbReference type="RefSeq" id="XP_018699947.1">
    <property type="nucleotide sequence ID" value="XM_018852844.1"/>
</dbReference>
<organism evidence="1 2">
    <name type="scientific">Cordyceps fumosorosea (strain ARSEF 2679)</name>
    <name type="common">Isaria fumosorosea</name>
    <dbReference type="NCBI Taxonomy" id="1081104"/>
    <lineage>
        <taxon>Eukaryota</taxon>
        <taxon>Fungi</taxon>
        <taxon>Dikarya</taxon>
        <taxon>Ascomycota</taxon>
        <taxon>Pezizomycotina</taxon>
        <taxon>Sordariomycetes</taxon>
        <taxon>Hypocreomycetidae</taxon>
        <taxon>Hypocreales</taxon>
        <taxon>Cordycipitaceae</taxon>
        <taxon>Cordyceps</taxon>
    </lineage>
</organism>
<proteinExistence type="predicted"/>
<evidence type="ECO:0000313" key="1">
    <source>
        <dbReference type="EMBL" id="OAA52858.1"/>
    </source>
</evidence>
<dbReference type="GeneID" id="30025533"/>
<dbReference type="Proteomes" id="UP000076744">
    <property type="component" value="Unassembled WGS sequence"/>
</dbReference>
<accession>A0A162K3K7</accession>